<accession>A0A9P8M2C5</accession>
<organism evidence="1 2">
    <name type="scientific">Metarhizium humberi</name>
    <dbReference type="NCBI Taxonomy" id="2596975"/>
    <lineage>
        <taxon>Eukaryota</taxon>
        <taxon>Fungi</taxon>
        <taxon>Dikarya</taxon>
        <taxon>Ascomycota</taxon>
        <taxon>Pezizomycotina</taxon>
        <taxon>Sordariomycetes</taxon>
        <taxon>Hypocreomycetidae</taxon>
        <taxon>Hypocreales</taxon>
        <taxon>Clavicipitaceae</taxon>
        <taxon>Metarhizium</taxon>
    </lineage>
</organism>
<name>A0A9P8M2C5_9HYPO</name>
<gene>
    <name evidence="1" type="ORF">MHUMG1_09818</name>
</gene>
<evidence type="ECO:0000313" key="1">
    <source>
        <dbReference type="EMBL" id="KAH0592432.1"/>
    </source>
</evidence>
<comment type="caution">
    <text evidence="1">The sequence shown here is derived from an EMBL/GenBank/DDBJ whole genome shotgun (WGS) entry which is preliminary data.</text>
</comment>
<reference evidence="1 2" key="1">
    <citation type="submission" date="2020-07" db="EMBL/GenBank/DDBJ databases">
        <title>Metarhizium humberi genome.</title>
        <authorList>
            <person name="Lysoe E."/>
        </authorList>
    </citation>
    <scope>NUCLEOTIDE SEQUENCE [LARGE SCALE GENOMIC DNA]</scope>
    <source>
        <strain evidence="1 2">ESALQ1638</strain>
    </source>
</reference>
<sequence>MAELMAKSWRYAMSGGEKLGQGVRRAFQKLDCSNLELVIVCGPAEIILTCALGIVPCCAVPFVDDDELDEISNAIVNISTGRIVNAVASLRPGQLSDMLVVFVVFDLAFAGDKVDFANRPRNSIPLGQAMMPGLIVPVERILAVANGKTDSVTLTQLPIHDMANLKAVNETVRSLSSMEQSIATFGARCPRPI</sequence>
<dbReference type="SUPFAM" id="SSF56801">
    <property type="entry name" value="Acetyl-CoA synthetase-like"/>
    <property type="match status" value="1"/>
</dbReference>
<dbReference type="Proteomes" id="UP000764110">
    <property type="component" value="Unassembled WGS sequence"/>
</dbReference>
<dbReference type="EMBL" id="JACEFI010000031">
    <property type="protein sequence ID" value="KAH0592432.1"/>
    <property type="molecule type" value="Genomic_DNA"/>
</dbReference>
<protein>
    <submittedName>
        <fullName evidence="1">Uncharacterized protein</fullName>
    </submittedName>
</protein>
<dbReference type="AlphaFoldDB" id="A0A9P8M2C5"/>
<evidence type="ECO:0000313" key="2">
    <source>
        <dbReference type="Proteomes" id="UP000764110"/>
    </source>
</evidence>
<proteinExistence type="predicted"/>
<keyword evidence="2" id="KW-1185">Reference proteome</keyword>